<feature type="compositionally biased region" description="Low complexity" evidence="1">
    <location>
        <begin position="29"/>
        <end position="42"/>
    </location>
</feature>
<dbReference type="EMBL" id="JAHRIQ010031227">
    <property type="protein sequence ID" value="MEQ2231210.1"/>
    <property type="molecule type" value="Genomic_DNA"/>
</dbReference>
<sequence length="137" mass="14413">MFFARLLQSKTSCHSTNLRSCSPPDFRDSSAPPRSSVPPRGSLCSSSAVLFLSFGHLYPTDPSLPSASSTSTTRRFGAKTGSEPTTELSREASGVSCAGSGVKVWSGRDRERSMAAGSGKTGEVPSQNEGKNSPFPH</sequence>
<organism evidence="2 3">
    <name type="scientific">Ilyodon furcidens</name>
    <name type="common">goldbreast splitfin</name>
    <dbReference type="NCBI Taxonomy" id="33524"/>
    <lineage>
        <taxon>Eukaryota</taxon>
        <taxon>Metazoa</taxon>
        <taxon>Chordata</taxon>
        <taxon>Craniata</taxon>
        <taxon>Vertebrata</taxon>
        <taxon>Euteleostomi</taxon>
        <taxon>Actinopterygii</taxon>
        <taxon>Neopterygii</taxon>
        <taxon>Teleostei</taxon>
        <taxon>Neoteleostei</taxon>
        <taxon>Acanthomorphata</taxon>
        <taxon>Ovalentaria</taxon>
        <taxon>Atherinomorphae</taxon>
        <taxon>Cyprinodontiformes</taxon>
        <taxon>Goodeidae</taxon>
        <taxon>Ilyodon</taxon>
    </lineage>
</organism>
<accession>A0ABV0TE80</accession>
<name>A0ABV0TE80_9TELE</name>
<keyword evidence="3" id="KW-1185">Reference proteome</keyword>
<protein>
    <submittedName>
        <fullName evidence="2">Uncharacterized protein</fullName>
    </submittedName>
</protein>
<feature type="region of interest" description="Disordered" evidence="1">
    <location>
        <begin position="21"/>
        <end position="42"/>
    </location>
</feature>
<dbReference type="Proteomes" id="UP001482620">
    <property type="component" value="Unassembled WGS sequence"/>
</dbReference>
<evidence type="ECO:0000256" key="1">
    <source>
        <dbReference type="SAM" id="MobiDB-lite"/>
    </source>
</evidence>
<evidence type="ECO:0000313" key="3">
    <source>
        <dbReference type="Proteomes" id="UP001482620"/>
    </source>
</evidence>
<evidence type="ECO:0000313" key="2">
    <source>
        <dbReference type="EMBL" id="MEQ2231210.1"/>
    </source>
</evidence>
<gene>
    <name evidence="2" type="ORF">ILYODFUR_037218</name>
</gene>
<comment type="caution">
    <text evidence="2">The sequence shown here is derived from an EMBL/GenBank/DDBJ whole genome shotgun (WGS) entry which is preliminary data.</text>
</comment>
<feature type="compositionally biased region" description="Low complexity" evidence="1">
    <location>
        <begin position="61"/>
        <end position="73"/>
    </location>
</feature>
<feature type="region of interest" description="Disordered" evidence="1">
    <location>
        <begin position="61"/>
        <end position="137"/>
    </location>
</feature>
<proteinExistence type="predicted"/>
<reference evidence="2 3" key="1">
    <citation type="submission" date="2021-06" db="EMBL/GenBank/DDBJ databases">
        <authorList>
            <person name="Palmer J.M."/>
        </authorList>
    </citation>
    <scope>NUCLEOTIDE SEQUENCE [LARGE SCALE GENOMIC DNA]</scope>
    <source>
        <strain evidence="3">if_2019</strain>
        <tissue evidence="2">Muscle</tissue>
    </source>
</reference>